<evidence type="ECO:0000313" key="3">
    <source>
        <dbReference type="Proteomes" id="UP000824782"/>
    </source>
</evidence>
<dbReference type="AlphaFoldDB" id="A0AAV6YIU7"/>
<organism evidence="2 3">
    <name type="scientific">Engystomops pustulosus</name>
    <name type="common">Tungara frog</name>
    <name type="synonym">Physalaemus pustulosus</name>
    <dbReference type="NCBI Taxonomy" id="76066"/>
    <lineage>
        <taxon>Eukaryota</taxon>
        <taxon>Metazoa</taxon>
        <taxon>Chordata</taxon>
        <taxon>Craniata</taxon>
        <taxon>Vertebrata</taxon>
        <taxon>Euteleostomi</taxon>
        <taxon>Amphibia</taxon>
        <taxon>Batrachia</taxon>
        <taxon>Anura</taxon>
        <taxon>Neobatrachia</taxon>
        <taxon>Hyloidea</taxon>
        <taxon>Leptodactylidae</taxon>
        <taxon>Leiuperinae</taxon>
        <taxon>Engystomops</taxon>
    </lineage>
</organism>
<feature type="compositionally biased region" description="Basic and acidic residues" evidence="1">
    <location>
        <begin position="92"/>
        <end position="102"/>
    </location>
</feature>
<reference evidence="2" key="1">
    <citation type="thesis" date="2020" institute="ProQuest LLC" country="789 East Eisenhower Parkway, Ann Arbor, MI, USA">
        <title>Comparative Genomics and Chromosome Evolution.</title>
        <authorList>
            <person name="Mudd A.B."/>
        </authorList>
    </citation>
    <scope>NUCLEOTIDE SEQUENCE</scope>
    <source>
        <strain evidence="2">237g6f4</strain>
        <tissue evidence="2">Blood</tissue>
    </source>
</reference>
<feature type="non-terminal residue" evidence="2">
    <location>
        <position position="1"/>
    </location>
</feature>
<dbReference type="Proteomes" id="UP000824782">
    <property type="component" value="Unassembled WGS sequence"/>
</dbReference>
<feature type="region of interest" description="Disordered" evidence="1">
    <location>
        <begin position="52"/>
        <end position="120"/>
    </location>
</feature>
<keyword evidence="3" id="KW-1185">Reference proteome</keyword>
<accession>A0AAV6YIU7</accession>
<evidence type="ECO:0000313" key="2">
    <source>
        <dbReference type="EMBL" id="KAG8535184.1"/>
    </source>
</evidence>
<protein>
    <submittedName>
        <fullName evidence="2">Uncharacterized protein</fullName>
    </submittedName>
</protein>
<proteinExistence type="predicted"/>
<name>A0AAV6YIU7_ENGPU</name>
<dbReference type="EMBL" id="WNYA01075926">
    <property type="protein sequence ID" value="KAG8535184.1"/>
    <property type="molecule type" value="Genomic_DNA"/>
</dbReference>
<comment type="caution">
    <text evidence="2">The sequence shown here is derived from an EMBL/GenBank/DDBJ whole genome shotgun (WGS) entry which is preliminary data.</text>
</comment>
<evidence type="ECO:0000256" key="1">
    <source>
        <dbReference type="SAM" id="MobiDB-lite"/>
    </source>
</evidence>
<gene>
    <name evidence="2" type="ORF">GDO81_029251</name>
</gene>
<sequence>ESPQIRLPLRSSDPQLTYRRLQVESWTDRWTRGHRAPAEELSLQSMNISAAWRSSLKGSQRSPRRAEAAGRPGAGAGGLRAPHLTVTSPHHVPIDTPDHPPDNRTLYLPLQKPEAAPSWR</sequence>